<reference evidence="21" key="2">
    <citation type="submission" date="2023-03" db="EMBL/GenBank/DDBJ databases">
        <authorList>
            <consortium name="Wellcome Sanger Institute Data Sharing"/>
        </authorList>
    </citation>
    <scope>NUCLEOTIDE SEQUENCE [LARGE SCALE GENOMIC DNA]</scope>
</reference>
<evidence type="ECO:0000256" key="7">
    <source>
        <dbReference type="ARBA" id="ARBA00022553"/>
    </source>
</evidence>
<evidence type="ECO:0000259" key="19">
    <source>
        <dbReference type="PROSITE" id="PS51547"/>
    </source>
</evidence>
<dbReference type="GO" id="GO:0016477">
    <property type="term" value="P:cell migration"/>
    <property type="evidence" value="ECO:0007669"/>
    <property type="project" value="TreeGrafter"/>
</dbReference>
<dbReference type="PROSITE" id="PS51546">
    <property type="entry name" value="PI3K_RBD"/>
    <property type="match status" value="1"/>
</dbReference>
<comment type="catalytic activity">
    <reaction evidence="14">
        <text>1-octadecanoyl-2-(5Z,8Z,11Z,14Z)-eicosatetraenoyl-sn-glycero-3-phospho-1D-myo-inositol 4,5-bisphosphate + ATP = 1-octadecanoyl-2-(5Z,8Z,11Z,14Z-eicosatetraenoyl)-sn-glycero-3-phospho-(1D-myo-inositol 3,4,5-triphosphate) + ADP + H(+)</text>
        <dbReference type="Rhea" id="RHEA:43396"/>
        <dbReference type="ChEBI" id="CHEBI:15378"/>
        <dbReference type="ChEBI" id="CHEBI:30616"/>
        <dbReference type="ChEBI" id="CHEBI:77137"/>
        <dbReference type="ChEBI" id="CHEBI:83243"/>
        <dbReference type="ChEBI" id="CHEBI:456216"/>
    </reaction>
    <physiologicalReaction direction="left-to-right" evidence="14">
        <dbReference type="Rhea" id="RHEA:43397"/>
    </physiologicalReaction>
</comment>
<keyword evidence="12" id="KW-0443">Lipid metabolism</keyword>
<dbReference type="Gene3D" id="3.10.20.770">
    <property type="match status" value="1"/>
</dbReference>
<dbReference type="PANTHER" id="PTHR10048:SF35">
    <property type="entry name" value="PHOSPHATIDYLINOSITOL 4,5-BISPHOSPHATE 3-KINASE CATALYTIC SUBUNIT DELTA ISOFORM"/>
    <property type="match status" value="1"/>
</dbReference>
<evidence type="ECO:0000313" key="21">
    <source>
        <dbReference type="Proteomes" id="UP000265100"/>
    </source>
</evidence>
<dbReference type="InterPro" id="IPR000403">
    <property type="entry name" value="PI3/4_kinase_cat_dom"/>
</dbReference>
<organism evidence="20 21">
    <name type="scientific">Astatotilapia calliptera</name>
    <name type="common">Eastern happy</name>
    <name type="synonym">Chromis callipterus</name>
    <dbReference type="NCBI Taxonomy" id="8154"/>
    <lineage>
        <taxon>Eukaryota</taxon>
        <taxon>Metazoa</taxon>
        <taxon>Chordata</taxon>
        <taxon>Craniata</taxon>
        <taxon>Vertebrata</taxon>
        <taxon>Euteleostomi</taxon>
        <taxon>Actinopterygii</taxon>
        <taxon>Neopterygii</taxon>
        <taxon>Teleostei</taxon>
        <taxon>Neoteleostei</taxon>
        <taxon>Acanthomorphata</taxon>
        <taxon>Ovalentaria</taxon>
        <taxon>Cichlomorphae</taxon>
        <taxon>Cichliformes</taxon>
        <taxon>Cichlidae</taxon>
        <taxon>African cichlids</taxon>
        <taxon>Pseudocrenilabrinae</taxon>
        <taxon>Haplochromini</taxon>
        <taxon>Astatotilapia</taxon>
    </lineage>
</organism>
<feature type="domain" description="PIK helical" evidence="17">
    <location>
        <begin position="478"/>
        <end position="655"/>
    </location>
</feature>
<evidence type="ECO:0000256" key="9">
    <source>
        <dbReference type="ARBA" id="ARBA00022741"/>
    </source>
</evidence>
<gene>
    <name evidence="20" type="primary">PIK3CD</name>
</gene>
<dbReference type="GO" id="GO:0016303">
    <property type="term" value="F:1-phosphatidylinositol-3-kinase activity"/>
    <property type="evidence" value="ECO:0007669"/>
    <property type="project" value="TreeGrafter"/>
</dbReference>
<evidence type="ECO:0000259" key="18">
    <source>
        <dbReference type="PROSITE" id="PS51546"/>
    </source>
</evidence>
<evidence type="ECO:0000256" key="8">
    <source>
        <dbReference type="ARBA" id="ARBA00022679"/>
    </source>
</evidence>
<dbReference type="InterPro" id="IPR018936">
    <property type="entry name" value="PI3/4_kinase_CS"/>
</dbReference>
<dbReference type="PROSITE" id="PS50290">
    <property type="entry name" value="PI3_4_KINASE_3"/>
    <property type="match status" value="1"/>
</dbReference>
<dbReference type="SUPFAM" id="SSF56112">
    <property type="entry name" value="Protein kinase-like (PK-like)"/>
    <property type="match status" value="1"/>
</dbReference>
<sequence>MPPGKYGMQEEWEKEGDQAINMDFLLPTGIFLKFPVSRNDTIKSIKKMVWKNARSEALFCGLGDPDGYVFTCINETAEREELEEESRRISDVRPFMCVLRLVAREGDRVEKLTNAQISLLIGKGLHEFEAQKNDEVNEFRTKMRAFCEEKAQDRQSLPWQKWMEYSFPCELEPCCSLPQSLKTKNIKKIFINVKFEASDVSSSVVDPHDLPLVLMKSALKKKATVFRLMRQEPEDYTLQVNGRWDFIYGKHPLCQFKYIFSCLRNGQNPHLTMVHYSTVTKCQEEQGRMCNQSSASKPHVLPPSNHYCVSVVPLQLVVQAGLFHGSELLCKVVTSSEVTVSSEPLWNQKLEFDINVADLPRMSRLCFALYGVIEKTKKPRGTKKKNKKAVSVSVTRGAFGVSDCPIAWVNTMVFDYKDQLKTGEFHLSTWPCVPDEKSDLLNPMGTVEKNPNVDSAAELLIHFPNIRPHPLYYPPLEKHIFGSLYVTWRGMLKEFMDNKNYTEFFEDEKELLWKLRTEVRDHYPESLSKLLLITKWNKREDVVQMVNLLRNWPDLPAIHALELLDYSFPDPAVRSFTIRCLRKLSDDELLHYLIQLVQVLKYESYLDCDLTTFLLERALSNRRIGHFLFWHLRSETHVASVGLRFGLILEAYCRGNIHHIKLLTKQNEALGKMKALSDFVKLGSQKVTAEDLKQCIRQESYLEALSDLLSPLNPSIILSEICTDRCRFMDSKMKPLWLMFKNPAVEGDMVGIIFKNGDDLRQDMLTLQMIQLMENLWKKEGLDLRMIPYGCLSTGNKMGLIEVVKNSDTIANIQRNSSNSAATAAFNKDALLNWLKSKNPEDKLDQAIEEFTLSCAGYCVATYVLGIGDRHNDNIMIRETGQLFHIDFGHFLGNFKRKLGINRERVPFILTYDFVHVIQQGRTNNSEKFERFREYCERAYKILCRNGTLFVNLFAMMKAAGLPELTSFKDIQYLKDSLALGKTEDEALKNFKVKFNEALRESWKTKVNWMMHSLAKDNRP</sequence>
<reference evidence="20 21" key="1">
    <citation type="submission" date="2018-05" db="EMBL/GenBank/DDBJ databases">
        <authorList>
            <person name="Datahose"/>
        </authorList>
    </citation>
    <scope>NUCLEOTIDE SEQUENCE</scope>
</reference>
<dbReference type="GO" id="GO:0048015">
    <property type="term" value="P:phosphatidylinositol-mediated signaling"/>
    <property type="evidence" value="ECO:0007669"/>
    <property type="project" value="TreeGrafter"/>
</dbReference>
<dbReference type="PROSITE" id="PS00915">
    <property type="entry name" value="PI3_4_KINASE_1"/>
    <property type="match status" value="1"/>
</dbReference>
<dbReference type="InterPro" id="IPR000341">
    <property type="entry name" value="PI3K_Ras-bd_dom"/>
</dbReference>
<dbReference type="GO" id="GO:0005524">
    <property type="term" value="F:ATP binding"/>
    <property type="evidence" value="ECO:0007669"/>
    <property type="project" value="UniProtKB-KW"/>
</dbReference>
<feature type="domain" description="PI3K-ABD" evidence="16">
    <location>
        <begin position="16"/>
        <end position="105"/>
    </location>
</feature>
<dbReference type="InterPro" id="IPR002420">
    <property type="entry name" value="PI3K-type_C2_dom"/>
</dbReference>
<evidence type="ECO:0000256" key="13">
    <source>
        <dbReference type="ARBA" id="ARBA00023981"/>
    </source>
</evidence>
<evidence type="ECO:0000256" key="11">
    <source>
        <dbReference type="ARBA" id="ARBA00022840"/>
    </source>
</evidence>
<evidence type="ECO:0000313" key="20">
    <source>
        <dbReference type="Ensembl" id="ENSACLP00000064694.1"/>
    </source>
</evidence>
<dbReference type="SMART" id="SM00146">
    <property type="entry name" value="PI3Kc"/>
    <property type="match status" value="1"/>
</dbReference>
<dbReference type="Pfam" id="PF00613">
    <property type="entry name" value="PI3Ka"/>
    <property type="match status" value="1"/>
</dbReference>
<evidence type="ECO:0000259" key="15">
    <source>
        <dbReference type="PROSITE" id="PS50290"/>
    </source>
</evidence>
<dbReference type="PROSITE" id="PS51547">
    <property type="entry name" value="C2_PI3K"/>
    <property type="match status" value="1"/>
</dbReference>
<dbReference type="Gene3D" id="1.25.40.70">
    <property type="entry name" value="Phosphatidylinositol 3-kinase, accessory domain (PIK)"/>
    <property type="match status" value="1"/>
</dbReference>
<dbReference type="GO" id="GO:0043491">
    <property type="term" value="P:phosphatidylinositol 3-kinase/protein kinase B signal transduction"/>
    <property type="evidence" value="ECO:0007669"/>
    <property type="project" value="TreeGrafter"/>
</dbReference>
<dbReference type="PROSITE" id="PS51545">
    <property type="entry name" value="PIK_HELICAL"/>
    <property type="match status" value="1"/>
</dbReference>
<dbReference type="InterPro" id="IPR011009">
    <property type="entry name" value="Kinase-like_dom_sf"/>
</dbReference>
<accession>A0AAX7U5X0</accession>
<dbReference type="Pfam" id="PF02192">
    <property type="entry name" value="PI3K_p85B"/>
    <property type="match status" value="1"/>
</dbReference>
<dbReference type="InterPro" id="IPR015433">
    <property type="entry name" value="PI3/4_kinase"/>
</dbReference>
<dbReference type="PROSITE" id="PS51544">
    <property type="entry name" value="PI3K_ABD"/>
    <property type="match status" value="1"/>
</dbReference>
<comment type="catalytic activity">
    <reaction evidence="13">
        <text>a 1,2-diacyl-sn-glycero-3-phospho-(1D-myo-inositol-4,5-bisphosphate) + ATP = a 1,2-diacyl-sn-glycero-3-phospho-(1D-myo-inositol-3,4,5-trisphosphate) + ADP + H(+)</text>
        <dbReference type="Rhea" id="RHEA:21292"/>
        <dbReference type="ChEBI" id="CHEBI:15378"/>
        <dbReference type="ChEBI" id="CHEBI:30616"/>
        <dbReference type="ChEBI" id="CHEBI:57836"/>
        <dbReference type="ChEBI" id="CHEBI:58456"/>
        <dbReference type="ChEBI" id="CHEBI:456216"/>
        <dbReference type="EC" id="2.7.1.153"/>
    </reaction>
    <physiologicalReaction direction="left-to-right" evidence="13">
        <dbReference type="Rhea" id="RHEA:21293"/>
    </physiologicalReaction>
</comment>
<proteinExistence type="inferred from homology"/>
<dbReference type="GO" id="GO:0035005">
    <property type="term" value="F:1-phosphatidylinositol-4-phosphate 3-kinase activity"/>
    <property type="evidence" value="ECO:0007669"/>
    <property type="project" value="TreeGrafter"/>
</dbReference>
<comment type="pathway">
    <text evidence="2">Phospholipid metabolism; phosphatidylinositol phosphate biosynthesis.</text>
</comment>
<dbReference type="InterPro" id="IPR016024">
    <property type="entry name" value="ARM-type_fold"/>
</dbReference>
<dbReference type="SMART" id="SM00142">
    <property type="entry name" value="PI3K_C2"/>
    <property type="match status" value="1"/>
</dbReference>
<dbReference type="EC" id="2.7.1.153" evidence="5"/>
<dbReference type="SUPFAM" id="SSF48371">
    <property type="entry name" value="ARM repeat"/>
    <property type="match status" value="1"/>
</dbReference>
<evidence type="ECO:0000256" key="5">
    <source>
        <dbReference type="ARBA" id="ARBA00012010"/>
    </source>
</evidence>
<dbReference type="InterPro" id="IPR029071">
    <property type="entry name" value="Ubiquitin-like_domsf"/>
</dbReference>
<feature type="domain" description="C2 PI3K-type" evidence="19">
    <location>
        <begin position="295"/>
        <end position="464"/>
    </location>
</feature>
<dbReference type="SUPFAM" id="SSF54236">
    <property type="entry name" value="Ubiquitin-like"/>
    <property type="match status" value="1"/>
</dbReference>
<keyword evidence="7" id="KW-0597">Phosphoprotein</keyword>
<dbReference type="FunFam" id="3.30.1010.10:FF:000005">
    <property type="entry name" value="Phosphatidylinositol 4,5-bisphosphate 3-kinase catalytic subunit beta"/>
    <property type="match status" value="1"/>
</dbReference>
<dbReference type="AlphaFoldDB" id="A0AAX7U5X0"/>
<feature type="domain" description="PI3K/PI4K catalytic" evidence="15">
    <location>
        <begin position="722"/>
        <end position="1003"/>
    </location>
</feature>
<dbReference type="SUPFAM" id="SSF49562">
    <property type="entry name" value="C2 domain (Calcium/lipid-binding domain, CaLB)"/>
    <property type="match status" value="1"/>
</dbReference>
<dbReference type="Pfam" id="PF00454">
    <property type="entry name" value="PI3_PI4_kinase"/>
    <property type="match status" value="1"/>
</dbReference>
<dbReference type="FunFam" id="1.10.1070.11:FF:000001">
    <property type="entry name" value="Phosphatidylinositol 4,5-bisphosphate 3-kinase catalytic subunit"/>
    <property type="match status" value="1"/>
</dbReference>
<keyword evidence="8" id="KW-0808">Transferase</keyword>
<reference evidence="20" key="3">
    <citation type="submission" date="2025-08" db="UniProtKB">
        <authorList>
            <consortium name="Ensembl"/>
        </authorList>
    </citation>
    <scope>IDENTIFICATION</scope>
</reference>
<dbReference type="Proteomes" id="UP000265100">
    <property type="component" value="Chromosome 20"/>
</dbReference>
<evidence type="ECO:0000259" key="16">
    <source>
        <dbReference type="PROSITE" id="PS51544"/>
    </source>
</evidence>
<dbReference type="GO" id="GO:0005942">
    <property type="term" value="C:phosphatidylinositol 3-kinase complex"/>
    <property type="evidence" value="ECO:0007669"/>
    <property type="project" value="TreeGrafter"/>
</dbReference>
<dbReference type="GO" id="GO:0046934">
    <property type="term" value="F:1-phosphatidylinositol-4,5-bisphosphate 3-kinase activity"/>
    <property type="evidence" value="ECO:0007669"/>
    <property type="project" value="UniProtKB-EC"/>
</dbReference>
<feature type="domain" description="PI3K-RBD" evidence="18">
    <location>
        <begin position="186"/>
        <end position="275"/>
    </location>
</feature>
<dbReference type="Gene3D" id="3.30.1010.10">
    <property type="entry name" value="Phosphatidylinositol 3-kinase Catalytic Subunit, Chain A, domain 4"/>
    <property type="match status" value="1"/>
</dbReference>
<dbReference type="SMART" id="SM00144">
    <property type="entry name" value="PI3K_rbd"/>
    <property type="match status" value="1"/>
</dbReference>
<dbReference type="InterPro" id="IPR042236">
    <property type="entry name" value="PI3K_accessory_sf"/>
</dbReference>
<evidence type="ECO:0000259" key="17">
    <source>
        <dbReference type="PROSITE" id="PS51545"/>
    </source>
</evidence>
<dbReference type="FunFam" id="2.60.40.150:FF:000046">
    <property type="entry name" value="Phosphatidylinositol 4,5-bisphosphate 3-kinase catalytic subunit"/>
    <property type="match status" value="1"/>
</dbReference>
<dbReference type="GeneTree" id="ENSGT00940000159079"/>
<dbReference type="SMART" id="SM00143">
    <property type="entry name" value="PI3K_p85B"/>
    <property type="match status" value="1"/>
</dbReference>
<evidence type="ECO:0000256" key="12">
    <source>
        <dbReference type="ARBA" id="ARBA00023098"/>
    </source>
</evidence>
<comment type="subcellular location">
    <subcellularLocation>
        <location evidence="1">Cytoplasm</location>
    </subcellularLocation>
</comment>
<evidence type="ECO:0000256" key="6">
    <source>
        <dbReference type="ARBA" id="ARBA00022490"/>
    </source>
</evidence>
<dbReference type="Gene3D" id="2.60.40.150">
    <property type="entry name" value="C2 domain"/>
    <property type="match status" value="1"/>
</dbReference>
<evidence type="ECO:0000256" key="1">
    <source>
        <dbReference type="ARBA" id="ARBA00004496"/>
    </source>
</evidence>
<evidence type="ECO:0000256" key="10">
    <source>
        <dbReference type="ARBA" id="ARBA00022777"/>
    </source>
</evidence>
<keyword evidence="9" id="KW-0547">Nucleotide-binding</keyword>
<dbReference type="Ensembl" id="ENSACLT00000076036.1">
    <property type="protein sequence ID" value="ENSACLP00000064694.1"/>
    <property type="gene ID" value="ENSACLG00000025975.2"/>
</dbReference>
<dbReference type="Pfam" id="PF00794">
    <property type="entry name" value="PI3K_rbd"/>
    <property type="match status" value="1"/>
</dbReference>
<dbReference type="InterPro" id="IPR001263">
    <property type="entry name" value="PI3K_accessory_dom"/>
</dbReference>
<keyword evidence="21" id="KW-1185">Reference proteome</keyword>
<dbReference type="PANTHER" id="PTHR10048">
    <property type="entry name" value="PHOSPHATIDYLINOSITOL KINASE"/>
    <property type="match status" value="1"/>
</dbReference>
<keyword evidence="10" id="KW-0418">Kinase</keyword>
<keyword evidence="11" id="KW-0067">ATP-binding</keyword>
<dbReference type="SMART" id="SM00145">
    <property type="entry name" value="PI3Ka"/>
    <property type="match status" value="1"/>
</dbReference>
<dbReference type="GO" id="GO:0005886">
    <property type="term" value="C:plasma membrane"/>
    <property type="evidence" value="ECO:0007669"/>
    <property type="project" value="TreeGrafter"/>
</dbReference>
<dbReference type="GO" id="GO:0005829">
    <property type="term" value="C:cytosol"/>
    <property type="evidence" value="ECO:0007669"/>
    <property type="project" value="UniProtKB-ARBA"/>
</dbReference>
<dbReference type="InterPro" id="IPR036940">
    <property type="entry name" value="PI3/4_kinase_cat_sf"/>
</dbReference>
<dbReference type="InterPro" id="IPR035892">
    <property type="entry name" value="C2_domain_sf"/>
</dbReference>
<protein>
    <recommendedName>
        <fullName evidence="5">phosphatidylinositol-4,5-bisphosphate 3-kinase</fullName>
        <ecNumber evidence="5">2.7.1.153</ecNumber>
    </recommendedName>
</protein>
<dbReference type="CDD" id="cd08693">
    <property type="entry name" value="C2_PI3K_class_I_beta_delta"/>
    <property type="match status" value="1"/>
</dbReference>
<dbReference type="Pfam" id="PF00792">
    <property type="entry name" value="PI3K_C2"/>
    <property type="match status" value="1"/>
</dbReference>
<comment type="pathway">
    <text evidence="3">Lipid metabolism.</text>
</comment>
<evidence type="ECO:0000256" key="2">
    <source>
        <dbReference type="ARBA" id="ARBA00004805"/>
    </source>
</evidence>
<dbReference type="InterPro" id="IPR003113">
    <property type="entry name" value="PI3K_ABD"/>
</dbReference>
<keyword evidence="6" id="KW-0963">Cytoplasm</keyword>
<comment type="similarity">
    <text evidence="4">Belongs to the PI3/PI4-kinase family. Type III PI4K subfamily.</text>
</comment>
<dbReference type="PROSITE" id="PS00916">
    <property type="entry name" value="PI3_4_KINASE_2"/>
    <property type="match status" value="1"/>
</dbReference>
<dbReference type="Gene3D" id="1.10.1070.11">
    <property type="entry name" value="Phosphatidylinositol 3-/4-kinase, catalytic domain"/>
    <property type="match status" value="1"/>
</dbReference>
<evidence type="ECO:0000256" key="14">
    <source>
        <dbReference type="ARBA" id="ARBA00051347"/>
    </source>
</evidence>
<evidence type="ECO:0000256" key="3">
    <source>
        <dbReference type="ARBA" id="ARBA00005189"/>
    </source>
</evidence>
<evidence type="ECO:0000256" key="4">
    <source>
        <dbReference type="ARBA" id="ARBA00006209"/>
    </source>
</evidence>
<name>A0AAX7U5X0_ASTCA</name>
<reference evidence="20" key="4">
    <citation type="submission" date="2025-09" db="UniProtKB">
        <authorList>
            <consortium name="Ensembl"/>
        </authorList>
    </citation>
    <scope>IDENTIFICATION</scope>
</reference>